<organism evidence="4 5">
    <name type="scientific">Ananas comosus</name>
    <name type="common">Pineapple</name>
    <name type="synonym">Ananas ananas</name>
    <dbReference type="NCBI Taxonomy" id="4615"/>
    <lineage>
        <taxon>Eukaryota</taxon>
        <taxon>Viridiplantae</taxon>
        <taxon>Streptophyta</taxon>
        <taxon>Embryophyta</taxon>
        <taxon>Tracheophyta</taxon>
        <taxon>Spermatophyta</taxon>
        <taxon>Magnoliopsida</taxon>
        <taxon>Liliopsida</taxon>
        <taxon>Poales</taxon>
        <taxon>Bromeliaceae</taxon>
        <taxon>Bromelioideae</taxon>
        <taxon>Ananas</taxon>
    </lineage>
</organism>
<evidence type="ECO:0000313" key="5">
    <source>
        <dbReference type="Proteomes" id="UP000092600"/>
    </source>
</evidence>
<dbReference type="Proteomes" id="UP000092600">
    <property type="component" value="Unassembled WGS sequence"/>
</dbReference>
<dbReference type="SUPFAM" id="SSF47699">
    <property type="entry name" value="Bifunctional inhibitor/lipid-transfer protein/seed storage 2S albumin"/>
    <property type="match status" value="1"/>
</dbReference>
<dbReference type="GO" id="GO:0006869">
    <property type="term" value="P:lipid transport"/>
    <property type="evidence" value="ECO:0007669"/>
    <property type="project" value="InterPro"/>
</dbReference>
<sequence>MARSSFARNMLLSLLVAVAYFSAVAPRCAEAEVTCPEVYGVLMQCVPYLRSGGTPAPQCCSGIQQLLAAASTTADRRTACQCLKTAAAGLSGLNLGYAVALPGKCGVSFPYKITPNIDCSTLLDQNATVGKNISVQKI</sequence>
<reference evidence="4 5" key="1">
    <citation type="journal article" date="2016" name="DNA Res.">
        <title>The draft genome of MD-2 pineapple using hybrid error correction of long reads.</title>
        <authorList>
            <person name="Redwan R.M."/>
            <person name="Saidin A."/>
            <person name="Kumar S.V."/>
        </authorList>
    </citation>
    <scope>NUCLEOTIDE SEQUENCE [LARGE SCALE GENOMIC DNA]</scope>
    <source>
        <strain evidence="5">cv. MD2</strain>
        <tissue evidence="4">Leaf</tissue>
    </source>
</reference>
<proteinExistence type="inferred from homology"/>
<dbReference type="PANTHER" id="PTHR33076">
    <property type="entry name" value="NON-SPECIFIC LIPID-TRANSFER PROTEIN 2-RELATED"/>
    <property type="match status" value="1"/>
</dbReference>
<dbReference type="InterPro" id="IPR036312">
    <property type="entry name" value="Bifun_inhib/LTP/seed_sf"/>
</dbReference>
<dbReference type="SMART" id="SM00499">
    <property type="entry name" value="AAI"/>
    <property type="match status" value="1"/>
</dbReference>
<dbReference type="Gene3D" id="1.10.110.10">
    <property type="entry name" value="Plant lipid-transfer and hydrophobic proteins"/>
    <property type="match status" value="1"/>
</dbReference>
<evidence type="ECO:0000259" key="3">
    <source>
        <dbReference type="SMART" id="SM00499"/>
    </source>
</evidence>
<feature type="signal peptide" evidence="2">
    <location>
        <begin position="1"/>
        <end position="31"/>
    </location>
</feature>
<dbReference type="InterPro" id="IPR016140">
    <property type="entry name" value="Bifunc_inhib/LTP/seed_store"/>
</dbReference>
<feature type="domain" description="Bifunctional inhibitor/plant lipid transfer protein/seed storage helical" evidence="3">
    <location>
        <begin position="35"/>
        <end position="119"/>
    </location>
</feature>
<keyword evidence="1" id="KW-0446">Lipid-binding</keyword>
<name>A0A199UXC4_ANACO</name>
<dbReference type="STRING" id="4615.A0A199UXC4"/>
<dbReference type="EMBL" id="LSRQ01004438">
    <property type="protein sequence ID" value="OAY69448.1"/>
    <property type="molecule type" value="Genomic_DNA"/>
</dbReference>
<dbReference type="CDD" id="cd01960">
    <property type="entry name" value="nsLTP1"/>
    <property type="match status" value="1"/>
</dbReference>
<protein>
    <recommendedName>
        <fullName evidence="1">Non-specific lipid-transfer protein</fullName>
    </recommendedName>
</protein>
<feature type="chain" id="PRO_5008285517" description="Non-specific lipid-transfer protein" evidence="2">
    <location>
        <begin position="32"/>
        <end position="138"/>
    </location>
</feature>
<accession>A0A199UXC4</accession>
<keyword evidence="2" id="KW-0732">Signal</keyword>
<dbReference type="PRINTS" id="PR00382">
    <property type="entry name" value="LIPIDTRNSFER"/>
</dbReference>
<dbReference type="Pfam" id="PF00234">
    <property type="entry name" value="Tryp_alpha_amyl"/>
    <property type="match status" value="1"/>
</dbReference>
<gene>
    <name evidence="4" type="ORF">ACMD2_26208</name>
</gene>
<dbReference type="GO" id="GO:0008289">
    <property type="term" value="F:lipid binding"/>
    <property type="evidence" value="ECO:0007669"/>
    <property type="project" value="UniProtKB-KW"/>
</dbReference>
<evidence type="ECO:0000256" key="1">
    <source>
        <dbReference type="RuleBase" id="RU000628"/>
    </source>
</evidence>
<keyword evidence="1" id="KW-0813">Transport</keyword>
<dbReference type="InterPro" id="IPR000528">
    <property type="entry name" value="Plant_nsLTP"/>
</dbReference>
<evidence type="ECO:0000313" key="4">
    <source>
        <dbReference type="EMBL" id="OAY69448.1"/>
    </source>
</evidence>
<dbReference type="AlphaFoldDB" id="A0A199UXC4"/>
<comment type="similarity">
    <text evidence="1">Belongs to the plant LTP family.</text>
</comment>
<comment type="caution">
    <text evidence="4">The sequence shown here is derived from an EMBL/GenBank/DDBJ whole genome shotgun (WGS) entry which is preliminary data.</text>
</comment>
<comment type="function">
    <text evidence="1">Plant non-specific lipid-transfer proteins transfer phospholipids as well as galactolipids across membranes. May play a role in wax or cutin deposition in the cell walls of expanding epidermal cells and certain secretory tissues.</text>
</comment>
<evidence type="ECO:0000256" key="2">
    <source>
        <dbReference type="SAM" id="SignalP"/>
    </source>
</evidence>